<gene>
    <name evidence="1" type="ORF">BACCOP_01014</name>
</gene>
<evidence type="ECO:0000313" key="2">
    <source>
        <dbReference type="Proteomes" id="UP000003146"/>
    </source>
</evidence>
<dbReference type="EMBL" id="ABIY02000067">
    <property type="protein sequence ID" value="EDV01914.1"/>
    <property type="molecule type" value="Genomic_DNA"/>
</dbReference>
<protein>
    <submittedName>
        <fullName evidence="1">Uncharacterized protein</fullName>
    </submittedName>
</protein>
<dbReference type="eggNOG" id="COG4677">
    <property type="taxonomic scope" value="Bacteria"/>
</dbReference>
<evidence type="ECO:0000313" key="1">
    <source>
        <dbReference type="EMBL" id="EDV01914.1"/>
    </source>
</evidence>
<dbReference type="Proteomes" id="UP000003146">
    <property type="component" value="Unassembled WGS sequence"/>
</dbReference>
<organism evidence="1 2">
    <name type="scientific">Phocaeicola coprocola DSM 17136</name>
    <dbReference type="NCBI Taxonomy" id="470145"/>
    <lineage>
        <taxon>Bacteria</taxon>
        <taxon>Pseudomonadati</taxon>
        <taxon>Bacteroidota</taxon>
        <taxon>Bacteroidia</taxon>
        <taxon>Bacteroidales</taxon>
        <taxon>Bacteroidaceae</taxon>
        <taxon>Phocaeicola</taxon>
    </lineage>
</organism>
<comment type="caution">
    <text evidence="1">The sequence shown here is derived from an EMBL/GenBank/DDBJ whole genome shotgun (WGS) entry which is preliminary data.</text>
</comment>
<sequence length="883" mass="99118">MAYQIFSDMSCLFPYSLYFYHHIEKHDVIMKTQFCSFLLCWIIFCEFLPAQSVCGYRSLDVTNPIEFLGNKILYEGKEIELGEKTFFIDGQLSDEVTVRYPFVFNSFNEAAKAFVAGTEAGPMKVYIAPYVYWIDNPDDPQVRVGKDGKEPFGLVVKCPYLHLVGLTKNPENVVLASSRGQTQGAVGNFTMFDFWGDGLSVKNLTMGNYCNVDLEFPLKKELGRKKRMSAITQAHVAYCHGDKIVAENVRFISRLNMNPLNGAKRILFYKCYMESTDDALTGTGVYLNCTLKFYGQKPFWRTDMGGAVFLNSDFYVCHDEDRQYFCKGVGPLTVVDCRFHVRKPVYAGWTHEPSDWLRCYQYGVTMNGQPYVIGADKPYNTVCMEQENVLHAYRLTDENGKVIYNTYNLLRGDDDWDPLQVKDCVRAIGEHDGRDYANLPVCLSVTPLVASVQTGGNPVKLAANVKRHCNYVQQGSSVRWKIQPGYEKYVSLSAGEDGTCVVKAMNHEDETKHFTVVAYTEDGLECAVELTVAPDFVEAPAFVEVPKLEIADGKAMVSYELDLQGRKDESLITWYRAVDKEGKTKYPVAVSRLAKPETTYRLTKEDVGYYLMATVAPKHLRCHPGKEYTVISSSPVDRKQVNPVDVFETDFRNFPCSNQPVLYSGGWTIGGYKPLDTEGYDWELFSDKDYWVYGEGMNGSRGTGLLQAQRGARLLYTPLEGRYGDMKITLNVDPSKTAGQGFGSATGQYMDICIKFDTRTLTGYALRIIRTTKYSNAVDFMLMKYENGRTTAISLPVSSTCYRTDCTIVLEVKGSKLTAHAETSTPLSSPVTDENLKPSVSLEADIVPNAWGGMGIQHTGSCGESTTMLHHLKIEWMGVSASK</sequence>
<reference evidence="1 2" key="1">
    <citation type="submission" date="2008-04" db="EMBL/GenBank/DDBJ databases">
        <title>Draft genome sequence of Bacteroides coprocola (DSM 17136).</title>
        <authorList>
            <person name="Sudarsanam P."/>
            <person name="Ley R."/>
            <person name="Guruge J."/>
            <person name="Turnbaugh P.J."/>
            <person name="Mahowald M."/>
            <person name="Liep D."/>
            <person name="Gordon J."/>
        </authorList>
    </citation>
    <scope>NUCLEOTIDE SEQUENCE [LARGE SCALE GENOMIC DNA]</scope>
    <source>
        <strain evidence="1 2">DSM 17136</strain>
    </source>
</reference>
<dbReference type="eggNOG" id="COG1652">
    <property type="taxonomic scope" value="Bacteria"/>
</dbReference>
<dbReference type="InterPro" id="IPR012334">
    <property type="entry name" value="Pectin_lyas_fold"/>
</dbReference>
<proteinExistence type="predicted"/>
<name>B3JGL2_9BACT</name>
<dbReference type="STRING" id="470145.BACCOP_01014"/>
<dbReference type="AlphaFoldDB" id="B3JGL2"/>
<reference evidence="1 2" key="2">
    <citation type="submission" date="2008-04" db="EMBL/GenBank/DDBJ databases">
        <authorList>
            <person name="Fulton L."/>
            <person name="Clifton S."/>
            <person name="Fulton B."/>
            <person name="Xu J."/>
            <person name="Minx P."/>
            <person name="Pepin K.H."/>
            <person name="Johnson M."/>
            <person name="Thiruvilangam P."/>
            <person name="Bhonagiri V."/>
            <person name="Nash W.E."/>
            <person name="Mardis E.R."/>
            <person name="Wilson R.K."/>
        </authorList>
    </citation>
    <scope>NUCLEOTIDE SEQUENCE [LARGE SCALE GENOMIC DNA]</scope>
    <source>
        <strain evidence="1 2">DSM 17136</strain>
    </source>
</reference>
<dbReference type="Gene3D" id="2.160.20.10">
    <property type="entry name" value="Single-stranded right-handed beta-helix, Pectin lyase-like"/>
    <property type="match status" value="1"/>
</dbReference>
<accession>B3JGL2</accession>
<dbReference type="HOGENOM" id="CLU_338802_0_0_10"/>